<reference evidence="13" key="1">
    <citation type="submission" date="2022-07" db="EMBL/GenBank/DDBJ databases">
        <title>Chromosome-level genome of Muraenolepis orangiensis.</title>
        <authorList>
            <person name="Kim J."/>
        </authorList>
    </citation>
    <scope>NUCLEOTIDE SEQUENCE</scope>
    <source>
        <strain evidence="13">KU_S4_2022</strain>
        <tissue evidence="13">Muscle</tissue>
    </source>
</reference>
<keyword evidence="9" id="KW-0407">Ion channel</keyword>
<dbReference type="PANTHER" id="PTHR47735">
    <property type="entry name" value="POTASSIUM VOLTAGE-GATED CHANNEL SUBFAMILY KQT MEMBER 4"/>
    <property type="match status" value="1"/>
</dbReference>
<feature type="region of interest" description="Disordered" evidence="11">
    <location>
        <begin position="1"/>
        <end position="35"/>
    </location>
</feature>
<evidence type="ECO:0000256" key="3">
    <source>
        <dbReference type="ARBA" id="ARBA00022475"/>
    </source>
</evidence>
<keyword evidence="3" id="KW-0472">Membrane</keyword>
<protein>
    <recommendedName>
        <fullName evidence="12">Potassium channel voltage dependent KCNQ C-terminal domain-containing protein</fullName>
    </recommendedName>
</protein>
<gene>
    <name evidence="13" type="ORF">NHX12_022925</name>
</gene>
<dbReference type="GO" id="GO:0005249">
    <property type="term" value="F:voltage-gated potassium channel activity"/>
    <property type="evidence" value="ECO:0007669"/>
    <property type="project" value="InterPro"/>
</dbReference>
<accession>A0A9Q0ESR7</accession>
<keyword evidence="4" id="KW-0633">Potassium transport</keyword>
<keyword evidence="8" id="KW-0406">Ion transport</keyword>
<dbReference type="EMBL" id="JANIIK010000038">
    <property type="protein sequence ID" value="KAJ3610835.1"/>
    <property type="molecule type" value="Genomic_DNA"/>
</dbReference>
<keyword evidence="6" id="KW-0851">Voltage-gated channel</keyword>
<evidence type="ECO:0000256" key="7">
    <source>
        <dbReference type="ARBA" id="ARBA00022958"/>
    </source>
</evidence>
<keyword evidence="3" id="KW-1003">Cell membrane</keyword>
<dbReference type="InterPro" id="IPR013821">
    <property type="entry name" value="K_chnl_volt-dep_KCNQ_C"/>
</dbReference>
<keyword evidence="14" id="KW-1185">Reference proteome</keyword>
<evidence type="ECO:0000256" key="8">
    <source>
        <dbReference type="ARBA" id="ARBA00023065"/>
    </source>
</evidence>
<organism evidence="13 14">
    <name type="scientific">Muraenolepis orangiensis</name>
    <name type="common">Patagonian moray cod</name>
    <dbReference type="NCBI Taxonomy" id="630683"/>
    <lineage>
        <taxon>Eukaryota</taxon>
        <taxon>Metazoa</taxon>
        <taxon>Chordata</taxon>
        <taxon>Craniata</taxon>
        <taxon>Vertebrata</taxon>
        <taxon>Euteleostomi</taxon>
        <taxon>Actinopterygii</taxon>
        <taxon>Neopterygii</taxon>
        <taxon>Teleostei</taxon>
        <taxon>Neoteleostei</taxon>
        <taxon>Acanthomorphata</taxon>
        <taxon>Zeiogadaria</taxon>
        <taxon>Gadariae</taxon>
        <taxon>Gadiformes</taxon>
        <taxon>Muraenolepidoidei</taxon>
        <taxon>Muraenolepididae</taxon>
        <taxon>Muraenolepis</taxon>
    </lineage>
</organism>
<proteinExistence type="predicted"/>
<dbReference type="OrthoDB" id="8914707at2759"/>
<dbReference type="InterPro" id="IPR003937">
    <property type="entry name" value="K_chnl_volt-dep_KCNQ"/>
</dbReference>
<name>A0A9Q0ESR7_9TELE</name>
<keyword evidence="5" id="KW-0631">Potassium channel</keyword>
<comment type="subcellular location">
    <subcellularLocation>
        <location evidence="1">Cell membrane</location>
        <topology evidence="1">Multi-pass membrane protein</topology>
    </subcellularLocation>
</comment>
<sequence>MASPRGQSIKSRPPPAGDQRQRSPPPPPTGEPVGVAQVRNGAKVQKSWSFNDRTRFRPSLRLKSPTRTLPADGMSTEDSFDERRCHCDVSVENLSAPLKGVIRAVR</sequence>
<evidence type="ECO:0000313" key="14">
    <source>
        <dbReference type="Proteomes" id="UP001148018"/>
    </source>
</evidence>
<comment type="caution">
    <text evidence="13">The sequence shown here is derived from an EMBL/GenBank/DDBJ whole genome shotgun (WGS) entry which is preliminary data.</text>
</comment>
<dbReference type="Proteomes" id="UP001148018">
    <property type="component" value="Unassembled WGS sequence"/>
</dbReference>
<evidence type="ECO:0000256" key="5">
    <source>
        <dbReference type="ARBA" id="ARBA00022826"/>
    </source>
</evidence>
<keyword evidence="7" id="KW-0630">Potassium</keyword>
<evidence type="ECO:0000256" key="1">
    <source>
        <dbReference type="ARBA" id="ARBA00004651"/>
    </source>
</evidence>
<evidence type="ECO:0000256" key="9">
    <source>
        <dbReference type="ARBA" id="ARBA00023303"/>
    </source>
</evidence>
<dbReference type="PANTHER" id="PTHR47735:SF8">
    <property type="entry name" value="POTASSIUM VOLTAGE-GATED CHANNEL SUBFAMILY KQT MEMBER 5"/>
    <property type="match status" value="1"/>
</dbReference>
<dbReference type="GO" id="GO:0008076">
    <property type="term" value="C:voltage-gated potassium channel complex"/>
    <property type="evidence" value="ECO:0007669"/>
    <property type="project" value="TreeGrafter"/>
</dbReference>
<evidence type="ECO:0000256" key="10">
    <source>
        <dbReference type="ARBA" id="ARBA00034430"/>
    </source>
</evidence>
<feature type="compositionally biased region" description="Polar residues" evidence="11">
    <location>
        <begin position="1"/>
        <end position="10"/>
    </location>
</feature>
<dbReference type="Pfam" id="PF03520">
    <property type="entry name" value="KCNQ_channel"/>
    <property type="match status" value="1"/>
</dbReference>
<evidence type="ECO:0000313" key="13">
    <source>
        <dbReference type="EMBL" id="KAJ3610835.1"/>
    </source>
</evidence>
<comment type="catalytic activity">
    <reaction evidence="10">
        <text>K(+)(in) = K(+)(out)</text>
        <dbReference type="Rhea" id="RHEA:29463"/>
        <dbReference type="ChEBI" id="CHEBI:29103"/>
    </reaction>
</comment>
<evidence type="ECO:0000256" key="11">
    <source>
        <dbReference type="SAM" id="MobiDB-lite"/>
    </source>
</evidence>
<evidence type="ECO:0000256" key="6">
    <source>
        <dbReference type="ARBA" id="ARBA00022882"/>
    </source>
</evidence>
<evidence type="ECO:0000256" key="4">
    <source>
        <dbReference type="ARBA" id="ARBA00022538"/>
    </source>
</evidence>
<feature type="domain" description="Potassium channel voltage dependent KCNQ C-terminal" evidence="12">
    <location>
        <begin position="41"/>
        <end position="106"/>
    </location>
</feature>
<keyword evidence="2" id="KW-0813">Transport</keyword>
<dbReference type="AlphaFoldDB" id="A0A9Q0ESR7"/>
<evidence type="ECO:0000256" key="2">
    <source>
        <dbReference type="ARBA" id="ARBA00022448"/>
    </source>
</evidence>
<evidence type="ECO:0000259" key="12">
    <source>
        <dbReference type="Pfam" id="PF03520"/>
    </source>
</evidence>